<evidence type="ECO:0000313" key="2">
    <source>
        <dbReference type="EMBL" id="ETO09479.1"/>
    </source>
</evidence>
<feature type="compositionally biased region" description="Acidic residues" evidence="1">
    <location>
        <begin position="489"/>
        <end position="504"/>
    </location>
</feature>
<proteinExistence type="predicted"/>
<accession>X6M6F1</accession>
<name>X6M6F1_RETFI</name>
<dbReference type="AlphaFoldDB" id="X6M6F1"/>
<reference evidence="2 3" key="1">
    <citation type="journal article" date="2013" name="Curr. Biol.">
        <title>The Genome of the Foraminiferan Reticulomyxa filosa.</title>
        <authorList>
            <person name="Glockner G."/>
            <person name="Hulsmann N."/>
            <person name="Schleicher M."/>
            <person name="Noegel A.A."/>
            <person name="Eichinger L."/>
            <person name="Gallinger C."/>
            <person name="Pawlowski J."/>
            <person name="Sierra R."/>
            <person name="Euteneuer U."/>
            <person name="Pillet L."/>
            <person name="Moustafa A."/>
            <person name="Platzer M."/>
            <person name="Groth M."/>
            <person name="Szafranski K."/>
            <person name="Schliwa M."/>
        </authorList>
    </citation>
    <scope>NUCLEOTIDE SEQUENCE [LARGE SCALE GENOMIC DNA]</scope>
</reference>
<sequence length="677" mass="77824">MVTTKKKKEDILPIQRTGSKHYGIYVSQNGDITIAIVTLIEVFILKKKKNQNEIYCTLFLSKLFLKKFHEPSRFFLFYGYKFKKKKKKDDDPFLNGIFVSKIRYHSSGVYVYDSPWHYVGVEKSVNHLQYVQKSADTLQSYLLIGLDRYNDATSDIAKKARGRRGEEEQEQVWSPESVFNPQWWIVNTVGMYTAVGGITAASTPQLQMSPQSQPAVERLYFPPFQRLKEWYDLSSTLDSNVRYRSKLLSKAVMSFLFKGGRRRMTHFITSENTLLNTTATADNGNGNVNVNPSNGAGSNAGVAGRKDSIATSHPFVLCVYPSSFVLPEMEDVAIGSQPTKALWFRLHFVTCFDCRVLTVSHSPQRITPALAQQLSSCNPWRARCRILDLWFDEHNKVIVVVYSFSDPSHTTVVNINALLVNAFNGEVWSSIVLSKMSLPRSDHTSTTTTTLNIQDLICFCKITPCSDQAEQTIPTQRYVEKHETRSKEVDEDMSKDEDGDDDDNGGGNKSNNDNTANDNKEKQKEMNVELEPPSHTLSNIDSNILDVELEEYFEKKKKQKQWNCWKRIYVWNRQEMARKFQILSHKRNPQILIQIRVQRKEIAENKPHAYFVDVIFQSDLQHIESKCHTRIVIRLVPTSRSLEQVHIVTTMNTVLVDLYLEMAHLFLGEEMLWMPSF</sequence>
<dbReference type="Proteomes" id="UP000023152">
    <property type="component" value="Unassembled WGS sequence"/>
</dbReference>
<comment type="caution">
    <text evidence="2">The sequence shown here is derived from an EMBL/GenBank/DDBJ whole genome shotgun (WGS) entry which is preliminary data.</text>
</comment>
<feature type="compositionally biased region" description="Basic and acidic residues" evidence="1">
    <location>
        <begin position="478"/>
        <end position="488"/>
    </location>
</feature>
<keyword evidence="3" id="KW-1185">Reference proteome</keyword>
<feature type="region of interest" description="Disordered" evidence="1">
    <location>
        <begin position="476"/>
        <end position="537"/>
    </location>
</feature>
<dbReference type="EMBL" id="ASPP01024044">
    <property type="protein sequence ID" value="ETO09479.1"/>
    <property type="molecule type" value="Genomic_DNA"/>
</dbReference>
<organism evidence="2 3">
    <name type="scientific">Reticulomyxa filosa</name>
    <dbReference type="NCBI Taxonomy" id="46433"/>
    <lineage>
        <taxon>Eukaryota</taxon>
        <taxon>Sar</taxon>
        <taxon>Rhizaria</taxon>
        <taxon>Retaria</taxon>
        <taxon>Foraminifera</taxon>
        <taxon>Monothalamids</taxon>
        <taxon>Reticulomyxidae</taxon>
        <taxon>Reticulomyxa</taxon>
    </lineage>
</organism>
<gene>
    <name evidence="2" type="ORF">RFI_27899</name>
</gene>
<evidence type="ECO:0000313" key="3">
    <source>
        <dbReference type="Proteomes" id="UP000023152"/>
    </source>
</evidence>
<protein>
    <submittedName>
        <fullName evidence="2">Uncharacterized protein</fullName>
    </submittedName>
</protein>
<feature type="compositionally biased region" description="Basic and acidic residues" evidence="1">
    <location>
        <begin position="518"/>
        <end position="527"/>
    </location>
</feature>
<evidence type="ECO:0000256" key="1">
    <source>
        <dbReference type="SAM" id="MobiDB-lite"/>
    </source>
</evidence>